<dbReference type="GO" id="GO:0009007">
    <property type="term" value="F:site-specific DNA-methyltransferase (adenine-specific) activity"/>
    <property type="evidence" value="ECO:0007669"/>
    <property type="project" value="UniProtKB-EC"/>
</dbReference>
<feature type="coiled-coil region" evidence="6">
    <location>
        <begin position="231"/>
        <end position="268"/>
    </location>
</feature>
<dbReference type="AlphaFoldDB" id="X1AQA9"/>
<keyword evidence="2" id="KW-0489">Methyltransferase</keyword>
<evidence type="ECO:0000256" key="4">
    <source>
        <dbReference type="ARBA" id="ARBA00022691"/>
    </source>
</evidence>
<sequence length="406" mass="46816">NKVRFISVTKAGRISRTETIIEKGKVYFSKDAKERKLTGSYYTPEDVVEYIVKNTVDALLSEKKKELIDEIEPILNDLESAINESEQKRLKLFVDEKILKFTEEKILSLSVLDPTMGSGHFLVNATNHIANFIVELLNEYLGYNSKIDSNTAFWRRRVIENCIYGVDLNPLAVELAKLCLWITTAFKEKPLSFLNHRLKQGNALVGVSISDLEKFLEKSESKPSLFMQAYINCIREAAEGYKEKLSKLTETREDIEEKKEILAELDKDLFPYKYLCNLFTHYLLGELKENDLLLQIENWNKPDKTENLPASSISKNFFHWDIEFPDVFYGNTPGFDCVIGNPPYVLYSKVKKQYRIVGYKTQKCGNLYAFVMERSLNLLRHKGICGIISQLSLISKDKMIPIQEIL</sequence>
<evidence type="ECO:0000256" key="1">
    <source>
        <dbReference type="ARBA" id="ARBA00011900"/>
    </source>
</evidence>
<evidence type="ECO:0000256" key="5">
    <source>
        <dbReference type="ARBA" id="ARBA00047942"/>
    </source>
</evidence>
<evidence type="ECO:0000256" key="3">
    <source>
        <dbReference type="ARBA" id="ARBA00022679"/>
    </source>
</evidence>
<keyword evidence="4" id="KW-0949">S-adenosyl-L-methionine</keyword>
<dbReference type="InterPro" id="IPR002052">
    <property type="entry name" value="DNA_methylase_N6_adenine_CS"/>
</dbReference>
<feature type="domain" description="Type II methyltransferase M.TaqI-like" evidence="7">
    <location>
        <begin position="161"/>
        <end position="394"/>
    </location>
</feature>
<organism evidence="8">
    <name type="scientific">marine sediment metagenome</name>
    <dbReference type="NCBI Taxonomy" id="412755"/>
    <lineage>
        <taxon>unclassified sequences</taxon>
        <taxon>metagenomes</taxon>
        <taxon>ecological metagenomes</taxon>
    </lineage>
</organism>
<name>X1AQA9_9ZZZZ</name>
<reference evidence="8" key="1">
    <citation type="journal article" date="2014" name="Front. Microbiol.">
        <title>High frequency of phylogenetically diverse reductive dehalogenase-homologous genes in deep subseafloor sedimentary metagenomes.</title>
        <authorList>
            <person name="Kawai M."/>
            <person name="Futagami T."/>
            <person name="Toyoda A."/>
            <person name="Takaki Y."/>
            <person name="Nishi S."/>
            <person name="Hori S."/>
            <person name="Arai W."/>
            <person name="Tsubouchi T."/>
            <person name="Morono Y."/>
            <person name="Uchiyama I."/>
            <person name="Ito T."/>
            <person name="Fujiyama A."/>
            <person name="Inagaki F."/>
            <person name="Takami H."/>
        </authorList>
    </citation>
    <scope>NUCLEOTIDE SEQUENCE</scope>
    <source>
        <strain evidence="8">Expedition CK06-06</strain>
    </source>
</reference>
<dbReference type="InterPro" id="IPR011639">
    <property type="entry name" value="MethylTrfase_TaqI-like_dom"/>
</dbReference>
<dbReference type="Gene3D" id="3.40.50.150">
    <property type="entry name" value="Vaccinia Virus protein VP39"/>
    <property type="match status" value="1"/>
</dbReference>
<dbReference type="PANTHER" id="PTHR33841:SF1">
    <property type="entry name" value="DNA METHYLTRANSFERASE A"/>
    <property type="match status" value="1"/>
</dbReference>
<dbReference type="PROSITE" id="PS00092">
    <property type="entry name" value="N6_MTASE"/>
    <property type="match status" value="1"/>
</dbReference>
<dbReference type="SUPFAM" id="SSF53335">
    <property type="entry name" value="S-adenosyl-L-methionine-dependent methyltransferases"/>
    <property type="match status" value="1"/>
</dbReference>
<gene>
    <name evidence="8" type="ORF">S01H4_08729</name>
</gene>
<dbReference type="GO" id="GO:0003676">
    <property type="term" value="F:nucleic acid binding"/>
    <property type="evidence" value="ECO:0007669"/>
    <property type="project" value="InterPro"/>
</dbReference>
<keyword evidence="3" id="KW-0808">Transferase</keyword>
<comment type="caution">
    <text evidence="8">The sequence shown here is derived from an EMBL/GenBank/DDBJ whole genome shotgun (WGS) entry which is preliminary data.</text>
</comment>
<feature type="non-terminal residue" evidence="8">
    <location>
        <position position="1"/>
    </location>
</feature>
<evidence type="ECO:0000256" key="6">
    <source>
        <dbReference type="SAM" id="Coils"/>
    </source>
</evidence>
<dbReference type="GO" id="GO:0006304">
    <property type="term" value="P:DNA modification"/>
    <property type="evidence" value="ECO:0007669"/>
    <property type="project" value="InterPro"/>
</dbReference>
<dbReference type="InterPro" id="IPR050953">
    <property type="entry name" value="N4_N6_ade-DNA_methylase"/>
</dbReference>
<protein>
    <recommendedName>
        <fullName evidence="1">site-specific DNA-methyltransferase (adenine-specific)</fullName>
        <ecNumber evidence="1">2.1.1.72</ecNumber>
    </recommendedName>
</protein>
<evidence type="ECO:0000313" key="8">
    <source>
        <dbReference type="EMBL" id="GAG71547.1"/>
    </source>
</evidence>
<dbReference type="PANTHER" id="PTHR33841">
    <property type="entry name" value="DNA METHYLTRANSFERASE YEEA-RELATED"/>
    <property type="match status" value="1"/>
</dbReference>
<dbReference type="InterPro" id="IPR029063">
    <property type="entry name" value="SAM-dependent_MTases_sf"/>
</dbReference>
<accession>X1AQA9</accession>
<dbReference type="GO" id="GO:0032259">
    <property type="term" value="P:methylation"/>
    <property type="evidence" value="ECO:0007669"/>
    <property type="project" value="UniProtKB-KW"/>
</dbReference>
<dbReference type="Pfam" id="PF07669">
    <property type="entry name" value="Eco57I"/>
    <property type="match status" value="1"/>
</dbReference>
<dbReference type="EMBL" id="BART01003042">
    <property type="protein sequence ID" value="GAG71547.1"/>
    <property type="molecule type" value="Genomic_DNA"/>
</dbReference>
<evidence type="ECO:0000259" key="7">
    <source>
        <dbReference type="Pfam" id="PF07669"/>
    </source>
</evidence>
<proteinExistence type="predicted"/>
<comment type="catalytic activity">
    <reaction evidence="5">
        <text>a 2'-deoxyadenosine in DNA + S-adenosyl-L-methionine = an N(6)-methyl-2'-deoxyadenosine in DNA + S-adenosyl-L-homocysteine + H(+)</text>
        <dbReference type="Rhea" id="RHEA:15197"/>
        <dbReference type="Rhea" id="RHEA-COMP:12418"/>
        <dbReference type="Rhea" id="RHEA-COMP:12419"/>
        <dbReference type="ChEBI" id="CHEBI:15378"/>
        <dbReference type="ChEBI" id="CHEBI:57856"/>
        <dbReference type="ChEBI" id="CHEBI:59789"/>
        <dbReference type="ChEBI" id="CHEBI:90615"/>
        <dbReference type="ChEBI" id="CHEBI:90616"/>
        <dbReference type="EC" id="2.1.1.72"/>
    </reaction>
</comment>
<evidence type="ECO:0000256" key="2">
    <source>
        <dbReference type="ARBA" id="ARBA00022603"/>
    </source>
</evidence>
<dbReference type="PRINTS" id="PR00507">
    <property type="entry name" value="N12N6MTFRASE"/>
</dbReference>
<dbReference type="EC" id="2.1.1.72" evidence="1"/>
<keyword evidence="6" id="KW-0175">Coiled coil</keyword>
<feature type="non-terminal residue" evidence="8">
    <location>
        <position position="406"/>
    </location>
</feature>